<dbReference type="EMBL" id="CM003528">
    <property type="protein sequence ID" value="RCV04906.1"/>
    <property type="molecule type" value="Genomic_DNA"/>
</dbReference>
<proteinExistence type="predicted"/>
<dbReference type="AlphaFoldDB" id="A0A368PGL7"/>
<keyword evidence="1" id="KW-1133">Transmembrane helix</keyword>
<evidence type="ECO:0000313" key="2">
    <source>
        <dbReference type="EMBL" id="RCV04906.1"/>
    </source>
</evidence>
<keyword evidence="1" id="KW-0472">Membrane</keyword>
<sequence>MRSGAAYYLLILSMWVVAVMVTVISFTSAEKEKEYAPSTTSRYCESPNPSRRPWLPWGGGQWRCPDP</sequence>
<keyword evidence="1" id="KW-0812">Transmembrane</keyword>
<accession>A0A368PGL7</accession>
<reference evidence="2" key="2">
    <citation type="submission" date="2015-07" db="EMBL/GenBank/DDBJ databases">
        <authorList>
            <person name="Noorani M."/>
        </authorList>
    </citation>
    <scope>NUCLEOTIDE SEQUENCE</scope>
    <source>
        <strain evidence="2">Yugu1</strain>
    </source>
</reference>
<name>A0A368PGL7_SETIT</name>
<feature type="transmembrane region" description="Helical" evidence="1">
    <location>
        <begin position="6"/>
        <end position="26"/>
    </location>
</feature>
<evidence type="ECO:0000256" key="1">
    <source>
        <dbReference type="SAM" id="Phobius"/>
    </source>
</evidence>
<gene>
    <name evidence="2" type="ORF">SETIT_1G039000v2</name>
</gene>
<organism evidence="2">
    <name type="scientific">Setaria italica</name>
    <name type="common">Foxtail millet</name>
    <name type="synonym">Panicum italicum</name>
    <dbReference type="NCBI Taxonomy" id="4555"/>
    <lineage>
        <taxon>Eukaryota</taxon>
        <taxon>Viridiplantae</taxon>
        <taxon>Streptophyta</taxon>
        <taxon>Embryophyta</taxon>
        <taxon>Tracheophyta</taxon>
        <taxon>Spermatophyta</taxon>
        <taxon>Magnoliopsida</taxon>
        <taxon>Liliopsida</taxon>
        <taxon>Poales</taxon>
        <taxon>Poaceae</taxon>
        <taxon>PACMAD clade</taxon>
        <taxon>Panicoideae</taxon>
        <taxon>Panicodae</taxon>
        <taxon>Paniceae</taxon>
        <taxon>Cenchrinae</taxon>
        <taxon>Setaria</taxon>
    </lineage>
</organism>
<reference evidence="2" key="1">
    <citation type="journal article" date="2012" name="Nat. Biotechnol.">
        <title>Reference genome sequence of the model plant Setaria.</title>
        <authorList>
            <person name="Bennetzen J.L."/>
            <person name="Schmutz J."/>
            <person name="Wang H."/>
            <person name="Percifield R."/>
            <person name="Hawkins J."/>
            <person name="Pontaroli A.C."/>
            <person name="Estep M."/>
            <person name="Feng L."/>
            <person name="Vaughn J.N."/>
            <person name="Grimwood J."/>
            <person name="Jenkins J."/>
            <person name="Barry K."/>
            <person name="Lindquist E."/>
            <person name="Hellsten U."/>
            <person name="Deshpande S."/>
            <person name="Wang X."/>
            <person name="Wu X."/>
            <person name="Mitros T."/>
            <person name="Triplett J."/>
            <person name="Yang X."/>
            <person name="Ye C.Y."/>
            <person name="Mauro-Herrera M."/>
            <person name="Wang L."/>
            <person name="Li P."/>
            <person name="Sharma M."/>
            <person name="Sharma R."/>
            <person name="Ronald P.C."/>
            <person name="Panaud O."/>
            <person name="Kellogg E.A."/>
            <person name="Brutnell T.P."/>
            <person name="Doust A.N."/>
            <person name="Tuskan G.A."/>
            <person name="Rokhsar D."/>
            <person name="Devos K.M."/>
        </authorList>
    </citation>
    <scope>NUCLEOTIDE SEQUENCE [LARGE SCALE GENOMIC DNA]</scope>
    <source>
        <strain evidence="2">Yugu1</strain>
    </source>
</reference>
<protein>
    <submittedName>
        <fullName evidence="2">Uncharacterized protein</fullName>
    </submittedName>
</protein>